<organism evidence="5 6">
    <name type="scientific">Poseidonibacter parvus</name>
    <dbReference type="NCBI Taxonomy" id="1850254"/>
    <lineage>
        <taxon>Bacteria</taxon>
        <taxon>Pseudomonadati</taxon>
        <taxon>Campylobacterota</taxon>
        <taxon>Epsilonproteobacteria</taxon>
        <taxon>Campylobacterales</taxon>
        <taxon>Arcobacteraceae</taxon>
        <taxon>Poseidonibacter</taxon>
    </lineage>
</organism>
<accession>A0A1P8KL47</accession>
<keyword evidence="2" id="KW-0540">Nuclease</keyword>
<protein>
    <submittedName>
        <fullName evidence="5">Uncharacterized protein</fullName>
    </submittedName>
</protein>
<dbReference type="GO" id="GO:0016787">
    <property type="term" value="F:hydrolase activity"/>
    <property type="evidence" value="ECO:0007669"/>
    <property type="project" value="UniProtKB-KW"/>
</dbReference>
<dbReference type="STRING" id="1850254.LPB137_05140"/>
<proteinExistence type="inferred from homology"/>
<dbReference type="InterPro" id="IPR044925">
    <property type="entry name" value="His-Me_finger_sf"/>
</dbReference>
<evidence type="ECO:0000313" key="5">
    <source>
        <dbReference type="EMBL" id="APW65274.1"/>
    </source>
</evidence>
<keyword evidence="4" id="KW-0732">Signal</keyword>
<feature type="chain" id="PRO_5012184998" evidence="4">
    <location>
        <begin position="20"/>
        <end position="236"/>
    </location>
</feature>
<comment type="similarity">
    <text evidence="1">Belongs to the EndA/NucM nuclease family.</text>
</comment>
<dbReference type="EMBL" id="CP019070">
    <property type="protein sequence ID" value="APW65274.1"/>
    <property type="molecule type" value="Genomic_DNA"/>
</dbReference>
<evidence type="ECO:0000313" key="6">
    <source>
        <dbReference type="Proteomes" id="UP000186074"/>
    </source>
</evidence>
<evidence type="ECO:0000256" key="1">
    <source>
        <dbReference type="ARBA" id="ARBA00006429"/>
    </source>
</evidence>
<feature type="signal peptide" evidence="4">
    <location>
        <begin position="1"/>
        <end position="19"/>
    </location>
</feature>
<dbReference type="GO" id="GO:0004518">
    <property type="term" value="F:nuclease activity"/>
    <property type="evidence" value="ECO:0007669"/>
    <property type="project" value="UniProtKB-KW"/>
</dbReference>
<dbReference type="KEGG" id="alp:LPB137_05140"/>
<dbReference type="RefSeq" id="WP_076085300.1">
    <property type="nucleotide sequence ID" value="NZ_CP019070.1"/>
</dbReference>
<keyword evidence="3" id="KW-0378">Hydrolase</keyword>
<dbReference type="SUPFAM" id="SSF54060">
    <property type="entry name" value="His-Me finger endonucleases"/>
    <property type="match status" value="1"/>
</dbReference>
<evidence type="ECO:0000256" key="4">
    <source>
        <dbReference type="SAM" id="SignalP"/>
    </source>
</evidence>
<dbReference type="Proteomes" id="UP000186074">
    <property type="component" value="Chromosome"/>
</dbReference>
<dbReference type="InterPro" id="IPR007346">
    <property type="entry name" value="Endonuclease-I"/>
</dbReference>
<dbReference type="PANTHER" id="PTHR33607:SF2">
    <property type="entry name" value="ENDONUCLEASE-1"/>
    <property type="match status" value="1"/>
</dbReference>
<gene>
    <name evidence="5" type="ORF">LPB137_05140</name>
</gene>
<dbReference type="OrthoDB" id="9800417at2"/>
<dbReference type="PANTHER" id="PTHR33607">
    <property type="entry name" value="ENDONUCLEASE-1"/>
    <property type="match status" value="1"/>
</dbReference>
<keyword evidence="6" id="KW-1185">Reference proteome</keyword>
<name>A0A1P8KL47_9BACT</name>
<sequence>MLKSILLFFLLFSFAFSLGNENISSFSKSKKILNKKIYNTEKLRYAFYSSCKYNYEKYKYDSGKERWKLIVNKESCGYIPRTKSNRANSIEFEHIVPAHAFVQYLPCWKNGGRKNCRKVSEQFRLMEADLYNLVPAIGELNADRSNFTFSELEGEPRKYGKVDFEVDFKIRKVEPRNEIKGQIARTYFYFHKTYNLPISKKQLQLFNAWNKQYPESVQELKVNKIKEKIQGNKFTY</sequence>
<dbReference type="AlphaFoldDB" id="A0A1P8KL47"/>
<evidence type="ECO:0000256" key="2">
    <source>
        <dbReference type="ARBA" id="ARBA00022722"/>
    </source>
</evidence>
<dbReference type="Pfam" id="PF04231">
    <property type="entry name" value="Endonuclease_1"/>
    <property type="match status" value="1"/>
</dbReference>
<reference evidence="5 6" key="1">
    <citation type="submission" date="2017-01" db="EMBL/GenBank/DDBJ databases">
        <title>Genome sequencing of Arcobacter sp. LPB0137.</title>
        <authorList>
            <person name="Lee G.-W."/>
            <person name="Yi H."/>
        </authorList>
    </citation>
    <scope>NUCLEOTIDE SEQUENCE [LARGE SCALE GENOMIC DNA]</scope>
    <source>
        <strain evidence="5 6">LPB0137</strain>
    </source>
</reference>
<evidence type="ECO:0000256" key="3">
    <source>
        <dbReference type="ARBA" id="ARBA00022801"/>
    </source>
</evidence>